<dbReference type="InterPro" id="IPR001650">
    <property type="entry name" value="Helicase_C-like"/>
</dbReference>
<protein>
    <recommendedName>
        <fullName evidence="10">ATP-dependent DNA helicase</fullName>
        <ecNumber evidence="10">5.6.2.4</ecNumber>
    </recommendedName>
</protein>
<evidence type="ECO:0000256" key="4">
    <source>
        <dbReference type="ARBA" id="ARBA00022801"/>
    </source>
</evidence>
<comment type="cofactor">
    <cofactor evidence="1">
        <name>Zn(2+)</name>
        <dbReference type="ChEBI" id="CHEBI:29105"/>
    </cofactor>
</comment>
<evidence type="ECO:0000256" key="9">
    <source>
        <dbReference type="ARBA" id="ARBA00034617"/>
    </source>
</evidence>
<dbReference type="PANTHER" id="PTHR13710">
    <property type="entry name" value="DNA HELICASE RECQ FAMILY MEMBER"/>
    <property type="match status" value="1"/>
</dbReference>
<feature type="domain" description="Helicase C-terminal" evidence="13">
    <location>
        <begin position="215"/>
        <end position="370"/>
    </location>
</feature>
<dbReference type="SMART" id="SM00956">
    <property type="entry name" value="RQC"/>
    <property type="match status" value="1"/>
</dbReference>
<dbReference type="GO" id="GO:0009378">
    <property type="term" value="F:four-way junction helicase activity"/>
    <property type="evidence" value="ECO:0007669"/>
    <property type="project" value="TreeGrafter"/>
</dbReference>
<dbReference type="GO" id="GO:0000724">
    <property type="term" value="P:double-strand break repair via homologous recombination"/>
    <property type="evidence" value="ECO:0007669"/>
    <property type="project" value="TreeGrafter"/>
</dbReference>
<accession>A0A9Q0L349</accession>
<keyword evidence="10" id="KW-0539">Nucleus</keyword>
<organism evidence="14 15">
    <name type="scientific">Protea cynaroides</name>
    <dbReference type="NCBI Taxonomy" id="273540"/>
    <lineage>
        <taxon>Eukaryota</taxon>
        <taxon>Viridiplantae</taxon>
        <taxon>Streptophyta</taxon>
        <taxon>Embryophyta</taxon>
        <taxon>Tracheophyta</taxon>
        <taxon>Spermatophyta</taxon>
        <taxon>Magnoliopsida</taxon>
        <taxon>Proteales</taxon>
        <taxon>Proteaceae</taxon>
        <taxon>Protea</taxon>
    </lineage>
</organism>
<dbReference type="CDD" id="cd17920">
    <property type="entry name" value="DEXHc_RecQ"/>
    <property type="match status" value="1"/>
</dbReference>
<evidence type="ECO:0000256" key="8">
    <source>
        <dbReference type="ARBA" id="ARBA00023235"/>
    </source>
</evidence>
<dbReference type="SUPFAM" id="SSF46785">
    <property type="entry name" value="Winged helix' DNA-binding domain"/>
    <property type="match status" value="1"/>
</dbReference>
<dbReference type="GO" id="GO:0006260">
    <property type="term" value="P:DNA replication"/>
    <property type="evidence" value="ECO:0007669"/>
    <property type="project" value="InterPro"/>
</dbReference>
<dbReference type="InterPro" id="IPR002121">
    <property type="entry name" value="HRDC_dom"/>
</dbReference>
<evidence type="ECO:0000256" key="7">
    <source>
        <dbReference type="ARBA" id="ARBA00023125"/>
    </source>
</evidence>
<dbReference type="InterPro" id="IPR011545">
    <property type="entry name" value="DEAD/DEAH_box_helicase_dom"/>
</dbReference>
<dbReference type="GO" id="GO:0016787">
    <property type="term" value="F:hydrolase activity"/>
    <property type="evidence" value="ECO:0007669"/>
    <property type="project" value="UniProtKB-KW"/>
</dbReference>
<dbReference type="GO" id="GO:0005634">
    <property type="term" value="C:nucleus"/>
    <property type="evidence" value="ECO:0007669"/>
    <property type="project" value="UniProtKB-SubCell"/>
</dbReference>
<evidence type="ECO:0000256" key="6">
    <source>
        <dbReference type="ARBA" id="ARBA00022840"/>
    </source>
</evidence>
<dbReference type="GO" id="GO:0003677">
    <property type="term" value="F:DNA binding"/>
    <property type="evidence" value="ECO:0007669"/>
    <property type="project" value="UniProtKB-KW"/>
</dbReference>
<feature type="domain" description="HRDC" evidence="11">
    <location>
        <begin position="545"/>
        <end position="625"/>
    </location>
</feature>
<keyword evidence="4 10" id="KW-0378">Hydrolase</keyword>
<dbReference type="Pfam" id="PF09382">
    <property type="entry name" value="RQC"/>
    <property type="match status" value="1"/>
</dbReference>
<dbReference type="Pfam" id="PF16124">
    <property type="entry name" value="RecQ_Zn_bind"/>
    <property type="match status" value="1"/>
</dbReference>
<reference evidence="14" key="1">
    <citation type="journal article" date="2023" name="Plant J.">
        <title>The genome of the king protea, Protea cynaroides.</title>
        <authorList>
            <person name="Chang J."/>
            <person name="Duong T.A."/>
            <person name="Schoeman C."/>
            <person name="Ma X."/>
            <person name="Roodt D."/>
            <person name="Barker N."/>
            <person name="Li Z."/>
            <person name="Van de Peer Y."/>
            <person name="Mizrachi E."/>
        </authorList>
    </citation>
    <scope>NUCLEOTIDE SEQUENCE</scope>
    <source>
        <tissue evidence="14">Young leaves</tissue>
    </source>
</reference>
<dbReference type="SUPFAM" id="SSF52540">
    <property type="entry name" value="P-loop containing nucleoside triphosphate hydrolases"/>
    <property type="match status" value="1"/>
</dbReference>
<feature type="domain" description="Helicase ATP-binding" evidence="12">
    <location>
        <begin position="24"/>
        <end position="191"/>
    </location>
</feature>
<keyword evidence="3 10" id="KW-0547">Nucleotide-binding</keyword>
<dbReference type="Proteomes" id="UP001141806">
    <property type="component" value="Unassembled WGS sequence"/>
</dbReference>
<dbReference type="Gene3D" id="3.40.50.300">
    <property type="entry name" value="P-loop containing nucleotide triphosphate hydrolases"/>
    <property type="match status" value="2"/>
</dbReference>
<comment type="catalytic activity">
    <reaction evidence="9 10">
        <text>Couples ATP hydrolysis with the unwinding of duplex DNA by translocating in the 3'-5' direction.</text>
        <dbReference type="EC" id="5.6.2.4"/>
    </reaction>
</comment>
<comment type="caution">
    <text evidence="14">The sequence shown here is derived from an EMBL/GenBank/DDBJ whole genome shotgun (WGS) entry which is preliminary data.</text>
</comment>
<sequence length="903" mass="100643">MIMEATLKKYFGYSFFRPYQKEIIEQILSGRDSLVVMATGSGKSLCYQIPSLISGKTAVVVSPLLALMQDQVMSLKQRGVKAEYIGSSQTNSAVYGNAESGQFDIVYMTPERACSLPSRFWSNLLNVGICLLAVDEAHCISEWGHDFRKEYKQLDKLRGILLDVPVIALTATATDKVRLDITNSLEMNDPFIAIGSFDRENLFYGVKCCGRGLPLVDELVGEVSKHVASSSSTIVYCTTIKDTEQIFMSLKEAGIKAAIYHGQMANKAREESHRSFIRDELLVMVATVAFGMGVDKSNIRCVIHYGCPKSVETYYQESGRCGRDGLASTCWLYYSRSDFAKADFYCREAKTESHKKAIMESLKAAEHYCSLVTCRRKFLLDYFGEKIAANNCGGCDNCTNSKTERDMSREAYLLLSSVQSSGGRWGINMPIDILRGSRSKKVREFQFDKLPLHGLGKDHPSNWWKALADQLIANGYLTETFKDIYRAVSVSKKGVQFLSTATPDRQQPLVLAVTSEMDEGEEQSGSGKAAGDLQNLSGPEWNGFSEAEEKLFRLLLDMRMNLARCSGTAPYAICSDQTIKKIARTRPSSKARLAIIDGVNQHFLTTYGDYILENIHLLSQGLNLSLDGEASIQATIIEKKNTVPNCQRKLTPAKFEAWKMWHENGLCIQEIANAPGRPAPIKEQTVINYLLEAAQEGLEINWTRFCVEIGLTRMVYEEVQDAISKVGSREKLKPIKDELPEHVSYVHIKACFTIKDIGMSTDIIPADLQSLKSCENRPEGLHLFEASIDMGANSSLDGNGSPLVCPHTVSSPKILAGTKQPRVNDVLIPAWKSQKIDVPEEGSQIVVEATRTKILEWLRNHDGVALSDIIKHFNGSKESVIDVLRCLESEFLIFKKNDLYRVL</sequence>
<dbReference type="Gene3D" id="1.10.150.80">
    <property type="entry name" value="HRDC domain"/>
    <property type="match status" value="1"/>
</dbReference>
<dbReference type="EMBL" id="JAMYWD010000001">
    <property type="protein sequence ID" value="KAJ4981678.1"/>
    <property type="molecule type" value="Genomic_DNA"/>
</dbReference>
<evidence type="ECO:0000256" key="3">
    <source>
        <dbReference type="ARBA" id="ARBA00022741"/>
    </source>
</evidence>
<dbReference type="GO" id="GO:0043138">
    <property type="term" value="F:3'-5' DNA helicase activity"/>
    <property type="evidence" value="ECO:0007669"/>
    <property type="project" value="UniProtKB-EC"/>
</dbReference>
<evidence type="ECO:0000259" key="13">
    <source>
        <dbReference type="PROSITE" id="PS51194"/>
    </source>
</evidence>
<dbReference type="Pfam" id="PF00570">
    <property type="entry name" value="HRDC"/>
    <property type="match status" value="1"/>
</dbReference>
<keyword evidence="15" id="KW-1185">Reference proteome</keyword>
<dbReference type="FunFam" id="1.10.10.10:FF:000513">
    <property type="entry name" value="ATP-dependent DNA helicase"/>
    <property type="match status" value="1"/>
</dbReference>
<evidence type="ECO:0000256" key="2">
    <source>
        <dbReference type="ARBA" id="ARBA00005446"/>
    </source>
</evidence>
<dbReference type="SMART" id="SM00341">
    <property type="entry name" value="HRDC"/>
    <property type="match status" value="1"/>
</dbReference>
<dbReference type="InterPro" id="IPR036388">
    <property type="entry name" value="WH-like_DNA-bd_sf"/>
</dbReference>
<dbReference type="GO" id="GO:0005737">
    <property type="term" value="C:cytoplasm"/>
    <property type="evidence" value="ECO:0007669"/>
    <property type="project" value="TreeGrafter"/>
</dbReference>
<dbReference type="FunFam" id="3.40.50.300:FF:001450">
    <property type="entry name" value="ATP-dependent DNA helicase"/>
    <property type="match status" value="1"/>
</dbReference>
<comment type="catalytic activity">
    <reaction evidence="10">
        <text>ATP + H2O = ADP + phosphate + H(+)</text>
        <dbReference type="Rhea" id="RHEA:13065"/>
        <dbReference type="ChEBI" id="CHEBI:15377"/>
        <dbReference type="ChEBI" id="CHEBI:15378"/>
        <dbReference type="ChEBI" id="CHEBI:30616"/>
        <dbReference type="ChEBI" id="CHEBI:43474"/>
        <dbReference type="ChEBI" id="CHEBI:456216"/>
    </reaction>
</comment>
<comment type="similarity">
    <text evidence="2 10">Belongs to the helicase family. RecQ subfamily.</text>
</comment>
<dbReference type="InterPro" id="IPR036390">
    <property type="entry name" value="WH_DNA-bd_sf"/>
</dbReference>
<dbReference type="AlphaFoldDB" id="A0A9Q0L349"/>
<keyword evidence="6 10" id="KW-0067">ATP-binding</keyword>
<evidence type="ECO:0000259" key="12">
    <source>
        <dbReference type="PROSITE" id="PS51192"/>
    </source>
</evidence>
<dbReference type="InterPro" id="IPR027417">
    <property type="entry name" value="P-loop_NTPase"/>
</dbReference>
<dbReference type="Pfam" id="PF14493">
    <property type="entry name" value="HTH_40"/>
    <property type="match status" value="1"/>
</dbReference>
<dbReference type="Pfam" id="PF00271">
    <property type="entry name" value="Helicase_C"/>
    <property type="match status" value="1"/>
</dbReference>
<dbReference type="Gene3D" id="1.10.10.10">
    <property type="entry name" value="Winged helix-like DNA-binding domain superfamily/Winged helix DNA-binding domain"/>
    <property type="match status" value="1"/>
</dbReference>
<dbReference type="PROSITE" id="PS51192">
    <property type="entry name" value="HELICASE_ATP_BIND_1"/>
    <property type="match status" value="1"/>
</dbReference>
<gene>
    <name evidence="14" type="ORF">NE237_032515</name>
</gene>
<dbReference type="InterPro" id="IPR029491">
    <property type="entry name" value="Helicase_HTH"/>
</dbReference>
<dbReference type="InterPro" id="IPR018982">
    <property type="entry name" value="RQC_domain"/>
</dbReference>
<dbReference type="InterPro" id="IPR004589">
    <property type="entry name" value="DNA_helicase_ATP-dep_RecQ"/>
</dbReference>
<name>A0A9Q0L349_9MAGN</name>
<comment type="subcellular location">
    <subcellularLocation>
        <location evidence="10">Nucleus</location>
    </subcellularLocation>
</comment>
<evidence type="ECO:0000256" key="5">
    <source>
        <dbReference type="ARBA" id="ARBA00022806"/>
    </source>
</evidence>
<dbReference type="Pfam" id="PF00270">
    <property type="entry name" value="DEAD"/>
    <property type="match status" value="1"/>
</dbReference>
<dbReference type="PROSITE" id="PS51194">
    <property type="entry name" value="HELICASE_CTER"/>
    <property type="match status" value="1"/>
</dbReference>
<keyword evidence="7" id="KW-0238">DNA-binding</keyword>
<dbReference type="SMART" id="SM00487">
    <property type="entry name" value="DEXDc"/>
    <property type="match status" value="1"/>
</dbReference>
<dbReference type="EC" id="5.6.2.4" evidence="10"/>
<proteinExistence type="inferred from homology"/>
<evidence type="ECO:0000313" key="14">
    <source>
        <dbReference type="EMBL" id="KAJ4981678.1"/>
    </source>
</evidence>
<dbReference type="PANTHER" id="PTHR13710:SF120">
    <property type="entry name" value="BIFUNCTIONAL 3'-5' EXONUCLEASE_ATP-DEPENDENT HELICASE WRN"/>
    <property type="match status" value="1"/>
</dbReference>
<evidence type="ECO:0000259" key="11">
    <source>
        <dbReference type="PROSITE" id="PS50967"/>
    </source>
</evidence>
<keyword evidence="5 10" id="KW-0347">Helicase</keyword>
<dbReference type="InterPro" id="IPR014001">
    <property type="entry name" value="Helicase_ATP-bd"/>
</dbReference>
<dbReference type="GO" id="GO:0005524">
    <property type="term" value="F:ATP binding"/>
    <property type="evidence" value="ECO:0007669"/>
    <property type="project" value="UniProtKB-KW"/>
</dbReference>
<dbReference type="GO" id="GO:0005694">
    <property type="term" value="C:chromosome"/>
    <property type="evidence" value="ECO:0007669"/>
    <property type="project" value="TreeGrafter"/>
</dbReference>
<dbReference type="InterPro" id="IPR044876">
    <property type="entry name" value="HRDC_dom_sf"/>
</dbReference>
<dbReference type="OrthoDB" id="10261556at2759"/>
<dbReference type="SMART" id="SM00490">
    <property type="entry name" value="HELICc"/>
    <property type="match status" value="1"/>
</dbReference>
<evidence type="ECO:0000256" key="10">
    <source>
        <dbReference type="RuleBase" id="RU364117"/>
    </source>
</evidence>
<dbReference type="SUPFAM" id="SSF47819">
    <property type="entry name" value="HRDC-like"/>
    <property type="match status" value="1"/>
</dbReference>
<dbReference type="InterPro" id="IPR010997">
    <property type="entry name" value="HRDC-like_sf"/>
</dbReference>
<dbReference type="InterPro" id="IPR032284">
    <property type="entry name" value="RecQ_Zn-bd"/>
</dbReference>
<dbReference type="NCBIfam" id="TIGR00614">
    <property type="entry name" value="recQ_fam"/>
    <property type="match status" value="1"/>
</dbReference>
<dbReference type="PROSITE" id="PS50967">
    <property type="entry name" value="HRDC"/>
    <property type="match status" value="1"/>
</dbReference>
<evidence type="ECO:0000313" key="15">
    <source>
        <dbReference type="Proteomes" id="UP001141806"/>
    </source>
</evidence>
<evidence type="ECO:0000256" key="1">
    <source>
        <dbReference type="ARBA" id="ARBA00001947"/>
    </source>
</evidence>
<keyword evidence="8" id="KW-0413">Isomerase</keyword>